<accession>A0A8X6W6E9</accession>
<feature type="compositionally biased region" description="Basic and acidic residues" evidence="1">
    <location>
        <begin position="104"/>
        <end position="115"/>
    </location>
</feature>
<feature type="compositionally biased region" description="Polar residues" evidence="1">
    <location>
        <begin position="119"/>
        <end position="133"/>
    </location>
</feature>
<comment type="caution">
    <text evidence="2">The sequence shown here is derived from an EMBL/GenBank/DDBJ whole genome shotgun (WGS) entry which is preliminary data.</text>
</comment>
<sequence length="151" mass="16762">MTRSTHLPAISGFSTLDLKSGYWQVELHPDDKEKMPSPWDKNCSNLRKGSAHGNADALSRKPCPESRKYCSRIEKKFGEIDPIVRQVTTLSTSALDPWSHKSVRKDQLADPEIKPIRVNSKSRLTKSSAGKTSPLSILQRSVTGLFGTLSI</sequence>
<gene>
    <name evidence="2" type="primary">NCL1_55845</name>
    <name evidence="2" type="ORF">TNCV_4722631</name>
</gene>
<dbReference type="Proteomes" id="UP000887159">
    <property type="component" value="Unassembled WGS sequence"/>
</dbReference>
<organism evidence="2 3">
    <name type="scientific">Trichonephila clavipes</name>
    <name type="common">Golden silk orbweaver</name>
    <name type="synonym">Nephila clavipes</name>
    <dbReference type="NCBI Taxonomy" id="2585209"/>
    <lineage>
        <taxon>Eukaryota</taxon>
        <taxon>Metazoa</taxon>
        <taxon>Ecdysozoa</taxon>
        <taxon>Arthropoda</taxon>
        <taxon>Chelicerata</taxon>
        <taxon>Arachnida</taxon>
        <taxon>Araneae</taxon>
        <taxon>Araneomorphae</taxon>
        <taxon>Entelegynae</taxon>
        <taxon>Araneoidea</taxon>
        <taxon>Nephilidae</taxon>
        <taxon>Trichonephila</taxon>
    </lineage>
</organism>
<evidence type="ECO:0000256" key="1">
    <source>
        <dbReference type="SAM" id="MobiDB-lite"/>
    </source>
</evidence>
<dbReference type="EMBL" id="BMAU01021387">
    <property type="protein sequence ID" value="GFY29135.1"/>
    <property type="molecule type" value="Genomic_DNA"/>
</dbReference>
<proteinExistence type="predicted"/>
<feature type="region of interest" description="Disordered" evidence="1">
    <location>
        <begin position="101"/>
        <end position="133"/>
    </location>
</feature>
<dbReference type="AlphaFoldDB" id="A0A8X6W6E9"/>
<reference evidence="2" key="1">
    <citation type="submission" date="2020-08" db="EMBL/GenBank/DDBJ databases">
        <title>Multicomponent nature underlies the extraordinary mechanical properties of spider dragline silk.</title>
        <authorList>
            <person name="Kono N."/>
            <person name="Nakamura H."/>
            <person name="Mori M."/>
            <person name="Yoshida Y."/>
            <person name="Ohtoshi R."/>
            <person name="Malay A.D."/>
            <person name="Moran D.A.P."/>
            <person name="Tomita M."/>
            <person name="Numata K."/>
            <person name="Arakawa K."/>
        </authorList>
    </citation>
    <scope>NUCLEOTIDE SEQUENCE</scope>
</reference>
<keyword evidence="3" id="KW-1185">Reference proteome</keyword>
<evidence type="ECO:0000313" key="3">
    <source>
        <dbReference type="Proteomes" id="UP000887159"/>
    </source>
</evidence>
<protein>
    <submittedName>
        <fullName evidence="2">Gag-pol</fullName>
    </submittedName>
</protein>
<evidence type="ECO:0000313" key="2">
    <source>
        <dbReference type="EMBL" id="GFY29135.1"/>
    </source>
</evidence>
<name>A0A8X6W6E9_TRICX</name>